<name>A0ABR2W168_9FUNG</name>
<dbReference type="Proteomes" id="UP001479436">
    <property type="component" value="Unassembled WGS sequence"/>
</dbReference>
<evidence type="ECO:0000313" key="2">
    <source>
        <dbReference type="Proteomes" id="UP001479436"/>
    </source>
</evidence>
<accession>A0ABR2W168</accession>
<comment type="caution">
    <text evidence="1">The sequence shown here is derived from an EMBL/GenBank/DDBJ whole genome shotgun (WGS) entry which is preliminary data.</text>
</comment>
<dbReference type="EMBL" id="JASJQH010007207">
    <property type="protein sequence ID" value="KAK9712609.1"/>
    <property type="molecule type" value="Genomic_DNA"/>
</dbReference>
<keyword evidence="2" id="KW-1185">Reference proteome</keyword>
<sequence length="150" mass="16974">MLAKICKDNDMKTFNCFLLRKGFIPSYMTIDTKILNYHILKNKNFTGNKVDIWGNVVNLKCKALKSQNAKTMKFEGTIETDGVGMSILKRNFSTARRGALSGHWKMMKASVSKALKSYYCNNEDMTPLELNAGVQYLEGLTEVKSVTNEK</sequence>
<evidence type="ECO:0000313" key="1">
    <source>
        <dbReference type="EMBL" id="KAK9712609.1"/>
    </source>
</evidence>
<protein>
    <submittedName>
        <fullName evidence="1">Uncharacterized protein</fullName>
    </submittedName>
</protein>
<organism evidence="1 2">
    <name type="scientific">Basidiobolus ranarum</name>
    <dbReference type="NCBI Taxonomy" id="34480"/>
    <lineage>
        <taxon>Eukaryota</taxon>
        <taxon>Fungi</taxon>
        <taxon>Fungi incertae sedis</taxon>
        <taxon>Zoopagomycota</taxon>
        <taxon>Entomophthoromycotina</taxon>
        <taxon>Basidiobolomycetes</taxon>
        <taxon>Basidiobolales</taxon>
        <taxon>Basidiobolaceae</taxon>
        <taxon>Basidiobolus</taxon>
    </lineage>
</organism>
<proteinExistence type="predicted"/>
<gene>
    <name evidence="1" type="ORF">K7432_007029</name>
</gene>
<reference evidence="1 2" key="1">
    <citation type="submission" date="2023-04" db="EMBL/GenBank/DDBJ databases">
        <title>Genome of Basidiobolus ranarum AG-B5.</title>
        <authorList>
            <person name="Stajich J.E."/>
            <person name="Carter-House D."/>
            <person name="Gryganskyi A."/>
        </authorList>
    </citation>
    <scope>NUCLEOTIDE SEQUENCE [LARGE SCALE GENOMIC DNA]</scope>
    <source>
        <strain evidence="1 2">AG-B5</strain>
    </source>
</reference>